<protein>
    <submittedName>
        <fullName evidence="1">Pyridoxamine 5'-phosphate oxidase family protein</fullName>
    </submittedName>
</protein>
<dbReference type="Proteomes" id="UP000586042">
    <property type="component" value="Unassembled WGS sequence"/>
</dbReference>
<evidence type="ECO:0000313" key="1">
    <source>
        <dbReference type="EMBL" id="NUW30466.1"/>
    </source>
</evidence>
<dbReference type="InterPro" id="IPR012349">
    <property type="entry name" value="Split_barrel_FMN-bd"/>
</dbReference>
<dbReference type="Gene3D" id="2.30.110.10">
    <property type="entry name" value="Electron Transport, Fmn-binding Protein, Chain A"/>
    <property type="match status" value="1"/>
</dbReference>
<organism evidence="1 2">
    <name type="scientific">Nonomuraea montanisoli</name>
    <dbReference type="NCBI Taxonomy" id="2741721"/>
    <lineage>
        <taxon>Bacteria</taxon>
        <taxon>Bacillati</taxon>
        <taxon>Actinomycetota</taxon>
        <taxon>Actinomycetes</taxon>
        <taxon>Streptosporangiales</taxon>
        <taxon>Streptosporangiaceae</taxon>
        <taxon>Nonomuraea</taxon>
    </lineage>
</organism>
<dbReference type="EMBL" id="JABWGN010000001">
    <property type="protein sequence ID" value="NUW30466.1"/>
    <property type="molecule type" value="Genomic_DNA"/>
</dbReference>
<proteinExistence type="predicted"/>
<comment type="caution">
    <text evidence="1">The sequence shown here is derived from an EMBL/GenBank/DDBJ whole genome shotgun (WGS) entry which is preliminary data.</text>
</comment>
<sequence length="308" mass="33246">MRILDPTLHPTMDAYRTCEFTTLGRDGTPLTWPTAFHRRADGTLLVTTSLAFAQKALNVRRDGRVAMLLSDPTGSGLSDPPQLLVTGTAVCPEEIVTSPAGDEAYWSMLFERQPDSRKYVTGLARRLMDWYYMRLLIVVTPAEVLSRPPLARLSPTPAASGPSALLGAALLSAYPTAVLGARDETGAPLLARTRVTPAQGGYAVRAPDDRPPVAGPASLLVHRHDERLAAMHNALVRGELRRDGDGWLFVPTRVVAPTGSGGPLDMVGTLRRARRATRAYLDRRGLPRPQVAWPEFQALAAAASRTGG</sequence>
<keyword evidence="2" id="KW-1185">Reference proteome</keyword>
<reference evidence="1 2" key="1">
    <citation type="submission" date="2020-06" db="EMBL/GenBank/DDBJ databases">
        <title>Nonomuraea sp. SMC257, a novel actinomycete isolated from soil.</title>
        <authorList>
            <person name="Chanama M."/>
        </authorList>
    </citation>
    <scope>NUCLEOTIDE SEQUENCE [LARGE SCALE GENOMIC DNA]</scope>
    <source>
        <strain evidence="1 2">SMC257</strain>
    </source>
</reference>
<dbReference type="SUPFAM" id="SSF50475">
    <property type="entry name" value="FMN-binding split barrel"/>
    <property type="match status" value="1"/>
</dbReference>
<dbReference type="AlphaFoldDB" id="A0A7Y6M1H6"/>
<gene>
    <name evidence="1" type="ORF">HTZ77_03360</name>
</gene>
<evidence type="ECO:0000313" key="2">
    <source>
        <dbReference type="Proteomes" id="UP000586042"/>
    </source>
</evidence>
<dbReference type="RefSeq" id="WP_175587886.1">
    <property type="nucleotide sequence ID" value="NZ_JABWGN010000001.1"/>
</dbReference>
<accession>A0A7Y6M1H6</accession>
<name>A0A7Y6M1H6_9ACTN</name>